<evidence type="ECO:0000313" key="5">
    <source>
        <dbReference type="EMBL" id="CAK9435450.1"/>
    </source>
</evidence>
<accession>A0ABP0ZCP7</accession>
<feature type="domain" description="UBA" evidence="3">
    <location>
        <begin position="400"/>
        <end position="440"/>
    </location>
</feature>
<evidence type="ECO:0000259" key="4">
    <source>
        <dbReference type="PROSITE" id="PS50053"/>
    </source>
</evidence>
<dbReference type="InterPro" id="IPR015940">
    <property type="entry name" value="UBA"/>
</dbReference>
<keyword evidence="6" id="KW-1185">Reference proteome</keyword>
<dbReference type="Gene3D" id="3.10.20.90">
    <property type="entry name" value="Phosphatidylinositol 3-kinase Catalytic Subunit, Chain A, domain 1"/>
    <property type="match status" value="1"/>
</dbReference>
<dbReference type="InterPro" id="IPR000626">
    <property type="entry name" value="Ubiquitin-like_dom"/>
</dbReference>
<dbReference type="Gene3D" id="1.10.10.540">
    <property type="entry name" value="XPC-binding domain"/>
    <property type="match status" value="1"/>
</dbReference>
<feature type="compositionally biased region" description="Low complexity" evidence="2">
    <location>
        <begin position="120"/>
        <end position="144"/>
    </location>
</feature>
<dbReference type="SMART" id="SM00165">
    <property type="entry name" value="UBA"/>
    <property type="match status" value="2"/>
</dbReference>
<evidence type="ECO:0000256" key="1">
    <source>
        <dbReference type="RuleBase" id="RU367049"/>
    </source>
</evidence>
<evidence type="ECO:0000256" key="2">
    <source>
        <dbReference type="SAM" id="MobiDB-lite"/>
    </source>
</evidence>
<dbReference type="RefSeq" id="XP_066827115.1">
    <property type="nucleotide sequence ID" value="XM_066971694.1"/>
</dbReference>
<dbReference type="SUPFAM" id="SSF54236">
    <property type="entry name" value="Ubiquitin-like"/>
    <property type="match status" value="1"/>
</dbReference>
<comment type="similarity">
    <text evidence="1">Belongs to the RAD23 family.</text>
</comment>
<comment type="function">
    <text evidence="1">Multiubiquitin chain receptor involved in modulation of proteasomal degradation. Involved in nucleotide excision repair.</text>
</comment>
<dbReference type="InterPro" id="IPR029071">
    <property type="entry name" value="Ubiquitin-like_domsf"/>
</dbReference>
<dbReference type="InterPro" id="IPR036353">
    <property type="entry name" value="XPC-bd_sf"/>
</dbReference>
<keyword evidence="1" id="KW-0227">DNA damage</keyword>
<feature type="compositionally biased region" description="Gly residues" evidence="2">
    <location>
        <begin position="294"/>
        <end position="303"/>
    </location>
</feature>
<dbReference type="Gene3D" id="1.10.8.10">
    <property type="entry name" value="DNA helicase RuvA subunit, C-terminal domain"/>
    <property type="match status" value="2"/>
</dbReference>
<feature type="region of interest" description="Disordered" evidence="2">
    <location>
        <begin position="78"/>
        <end position="154"/>
    </location>
</feature>
<keyword evidence="1" id="KW-0234">DNA repair</keyword>
<dbReference type="CDD" id="cd14281">
    <property type="entry name" value="UBA2_Rad23_like"/>
    <property type="match status" value="1"/>
</dbReference>
<feature type="domain" description="Ubiquitin-like" evidence="4">
    <location>
        <begin position="1"/>
        <end position="76"/>
    </location>
</feature>
<comment type="subcellular location">
    <subcellularLocation>
        <location evidence="1">Nucleus</location>
    </subcellularLocation>
    <subcellularLocation>
        <location evidence="1">Cytoplasm</location>
    </subcellularLocation>
</comment>
<dbReference type="InterPro" id="IPR009060">
    <property type="entry name" value="UBA-like_sf"/>
</dbReference>
<dbReference type="CDD" id="cd01805">
    <property type="entry name" value="Ubl_Rad23"/>
    <property type="match status" value="1"/>
</dbReference>
<dbReference type="PRINTS" id="PR01839">
    <property type="entry name" value="RAD23PROTEIN"/>
</dbReference>
<dbReference type="InterPro" id="IPR004806">
    <property type="entry name" value="Rad23"/>
</dbReference>
<dbReference type="PANTHER" id="PTHR10621:SF0">
    <property type="entry name" value="UV EXCISION REPAIR PROTEIN RAD23"/>
    <property type="match status" value="1"/>
</dbReference>
<gene>
    <name evidence="5" type="ORF">LODBEIA_P01770</name>
</gene>
<sequence length="441" mass="45694">MQIILKDFKKQTVPIDAELQDTVLSVKEKLGKEKECEPSQIKLVYSGKVLQDDKTLESFKLKEGSSIIFMISKAKKTPTPAPEVASTSTPSNAEVASASTGDSTKVEPAASTSRDASITPADSGASADAAGATPAPAPGAGTAPAPAPAPAPAVADESTFALGSAREATINNIMEMGYERPQVEAALRAAFNNPHRAVEYLLTGIPESLQRPEQPQPQLQAQQSTSGIAPLAESTAAEVSRNDDNEDEDVDEEDEDDDDADESQGGENLFEQAAAAAAQEGRSGGGSAAAEPGAAGGGLGGTGDEQQMQLLRAALQSNPELIQPLLEQLAASNPQIANMIQQDPEAFIRTFLGAGGDDLGFEIEGEEGDIIGGGAGAGGLGGGAQGGEVPEGAVHLQLSEQDQSAINRLCELGFERHLVIQVYLACDKNEEVAADMLFRDM</sequence>
<reference evidence="5 6" key="1">
    <citation type="submission" date="2024-03" db="EMBL/GenBank/DDBJ databases">
        <authorList>
            <person name="Brejova B."/>
        </authorList>
    </citation>
    <scope>NUCLEOTIDE SEQUENCE [LARGE SCALE GENOMIC DNA]</scope>
    <source>
        <strain evidence="5 6">CBS 14171</strain>
    </source>
</reference>
<feature type="compositionally biased region" description="Polar residues" evidence="2">
    <location>
        <begin position="85"/>
        <end position="103"/>
    </location>
</feature>
<feature type="domain" description="UBA" evidence="3">
    <location>
        <begin position="164"/>
        <end position="204"/>
    </location>
</feature>
<dbReference type="NCBIfam" id="TIGR00601">
    <property type="entry name" value="rad23"/>
    <property type="match status" value="1"/>
</dbReference>
<dbReference type="PROSITE" id="PS50030">
    <property type="entry name" value="UBA"/>
    <property type="match status" value="2"/>
</dbReference>
<dbReference type="Pfam" id="PF09280">
    <property type="entry name" value="XPC-binding"/>
    <property type="match status" value="1"/>
</dbReference>
<feature type="compositionally biased region" description="Low complexity" evidence="2">
    <location>
        <begin position="209"/>
        <end position="224"/>
    </location>
</feature>
<dbReference type="SUPFAM" id="SSF101238">
    <property type="entry name" value="XPC-binding domain"/>
    <property type="match status" value="1"/>
</dbReference>
<dbReference type="Proteomes" id="UP001497383">
    <property type="component" value="Chromosome 1"/>
</dbReference>
<dbReference type="Pfam" id="PF00627">
    <property type="entry name" value="UBA"/>
    <property type="match status" value="2"/>
</dbReference>
<dbReference type="PANTHER" id="PTHR10621">
    <property type="entry name" value="UV EXCISION REPAIR PROTEIN RAD23"/>
    <property type="match status" value="1"/>
</dbReference>
<organism evidence="5 6">
    <name type="scientific">Lodderomyces beijingensis</name>
    <dbReference type="NCBI Taxonomy" id="1775926"/>
    <lineage>
        <taxon>Eukaryota</taxon>
        <taxon>Fungi</taxon>
        <taxon>Dikarya</taxon>
        <taxon>Ascomycota</taxon>
        <taxon>Saccharomycotina</taxon>
        <taxon>Pichiomycetes</taxon>
        <taxon>Debaryomycetaceae</taxon>
        <taxon>Candida/Lodderomyces clade</taxon>
        <taxon>Lodderomyces</taxon>
    </lineage>
</organism>
<dbReference type="Pfam" id="PF00240">
    <property type="entry name" value="ubiquitin"/>
    <property type="match status" value="1"/>
</dbReference>
<evidence type="ECO:0000313" key="6">
    <source>
        <dbReference type="Proteomes" id="UP001497383"/>
    </source>
</evidence>
<name>A0ABP0ZCP7_9ASCO</name>
<proteinExistence type="inferred from homology"/>
<feature type="compositionally biased region" description="Acidic residues" evidence="2">
    <location>
        <begin position="244"/>
        <end position="264"/>
    </location>
</feature>
<dbReference type="GeneID" id="92205373"/>
<dbReference type="EMBL" id="OZ022405">
    <property type="protein sequence ID" value="CAK9435450.1"/>
    <property type="molecule type" value="Genomic_DNA"/>
</dbReference>
<dbReference type="SUPFAM" id="SSF46934">
    <property type="entry name" value="UBA-like"/>
    <property type="match status" value="2"/>
</dbReference>
<feature type="region of interest" description="Disordered" evidence="2">
    <location>
        <begin position="209"/>
        <end position="304"/>
    </location>
</feature>
<dbReference type="SMART" id="SM00213">
    <property type="entry name" value="UBQ"/>
    <property type="match status" value="1"/>
</dbReference>
<keyword evidence="1" id="KW-0963">Cytoplasm</keyword>
<dbReference type="InterPro" id="IPR015360">
    <property type="entry name" value="XPC-bd"/>
</dbReference>
<keyword evidence="1" id="KW-0539">Nucleus</keyword>
<evidence type="ECO:0000259" key="3">
    <source>
        <dbReference type="PROSITE" id="PS50030"/>
    </source>
</evidence>
<feature type="compositionally biased region" description="Low complexity" evidence="2">
    <location>
        <begin position="271"/>
        <end position="281"/>
    </location>
</feature>
<protein>
    <recommendedName>
        <fullName evidence="1">UV excision repair protein RAD23</fullName>
    </recommendedName>
</protein>
<dbReference type="PROSITE" id="PS50053">
    <property type="entry name" value="UBIQUITIN_2"/>
    <property type="match status" value="1"/>
</dbReference>